<reference evidence="1 2" key="1">
    <citation type="journal article" date="2020" name="BMC Genomics">
        <title>Intraspecific diversification of the crop wild relative Brassica cretica Lam. using demographic model selection.</title>
        <authorList>
            <person name="Kioukis A."/>
            <person name="Michalopoulou V.A."/>
            <person name="Briers L."/>
            <person name="Pirintsos S."/>
            <person name="Studholme D.J."/>
            <person name="Pavlidis P."/>
            <person name="Sarris P.F."/>
        </authorList>
    </citation>
    <scope>NUCLEOTIDE SEQUENCE [LARGE SCALE GENOMIC DNA]</scope>
    <source>
        <strain evidence="2">cv. PFS-1207/04</strain>
    </source>
</reference>
<sequence>MICNFNEASLSFSSVLSLGSFTKEKLRERSVALVLFRRLIAHGWTPSGVASSLDGRLVFGSGVRAFFSGVGLPAQVFPGYGLIPPDLSFRCCIYLGERPVFASGALTFFFGVGRSAFVSVSRSSLVVMAAFYRVFPIMRRSSERPGFQRRSFWMDGFFSVKALFHRSSFQPLQFPRRMTALHRLDACPVVAGQPNTWWARLAFFFNRACSCWT</sequence>
<comment type="caution">
    <text evidence="1">The sequence shown here is derived from an EMBL/GenBank/DDBJ whole genome shotgun (WGS) entry which is preliminary data.</text>
</comment>
<accession>A0ABQ7AD13</accession>
<organism evidence="1 2">
    <name type="scientific">Brassica cretica</name>
    <name type="common">Mustard</name>
    <dbReference type="NCBI Taxonomy" id="69181"/>
    <lineage>
        <taxon>Eukaryota</taxon>
        <taxon>Viridiplantae</taxon>
        <taxon>Streptophyta</taxon>
        <taxon>Embryophyta</taxon>
        <taxon>Tracheophyta</taxon>
        <taxon>Spermatophyta</taxon>
        <taxon>Magnoliopsida</taxon>
        <taxon>eudicotyledons</taxon>
        <taxon>Gunneridae</taxon>
        <taxon>Pentapetalae</taxon>
        <taxon>rosids</taxon>
        <taxon>malvids</taxon>
        <taxon>Brassicales</taxon>
        <taxon>Brassicaceae</taxon>
        <taxon>Brassiceae</taxon>
        <taxon>Brassica</taxon>
    </lineage>
</organism>
<dbReference type="Proteomes" id="UP000266723">
    <property type="component" value="Unassembled WGS sequence"/>
</dbReference>
<dbReference type="EMBL" id="QGKV02002055">
    <property type="protein sequence ID" value="KAF3495540.1"/>
    <property type="molecule type" value="Genomic_DNA"/>
</dbReference>
<proteinExistence type="predicted"/>
<evidence type="ECO:0000313" key="1">
    <source>
        <dbReference type="EMBL" id="KAF3495540.1"/>
    </source>
</evidence>
<keyword evidence="2" id="KW-1185">Reference proteome</keyword>
<name>A0ABQ7AD13_BRACR</name>
<gene>
    <name evidence="1" type="ORF">DY000_02055090</name>
</gene>
<evidence type="ECO:0000313" key="2">
    <source>
        <dbReference type="Proteomes" id="UP000266723"/>
    </source>
</evidence>
<protein>
    <submittedName>
        <fullName evidence="1">Uncharacterized protein</fullName>
    </submittedName>
</protein>